<gene>
    <name evidence="9" type="ORF">EHS25_001711</name>
</gene>
<protein>
    <recommendedName>
        <fullName evidence="8">Rhodopsin domain-containing protein</fullName>
    </recommendedName>
</protein>
<feature type="region of interest" description="Disordered" evidence="6">
    <location>
        <begin position="365"/>
        <end position="409"/>
    </location>
</feature>
<keyword evidence="3 7" id="KW-1133">Transmembrane helix</keyword>
<dbReference type="AlphaFoldDB" id="A0A427YF70"/>
<comment type="subcellular location">
    <subcellularLocation>
        <location evidence="1">Membrane</location>
        <topology evidence="1">Multi-pass membrane protein</topology>
    </subcellularLocation>
</comment>
<feature type="transmembrane region" description="Helical" evidence="7">
    <location>
        <begin position="44"/>
        <end position="63"/>
    </location>
</feature>
<evidence type="ECO:0000313" key="10">
    <source>
        <dbReference type="Proteomes" id="UP000279259"/>
    </source>
</evidence>
<evidence type="ECO:0000313" key="9">
    <source>
        <dbReference type="EMBL" id="RSH89726.1"/>
    </source>
</evidence>
<feature type="transmembrane region" description="Helical" evidence="7">
    <location>
        <begin position="105"/>
        <end position="127"/>
    </location>
</feature>
<sequence length="483" mass="53330">MDVLNNRGPTVFVVTLVLIILATVFIVLRLISKWGVTRKATSDDFVAIIAWLFAIGLSILPQWENPLERSIYAFTIFYNPAITATKTAILILYHRMAAAHPFLRYSSLFLMAVVNIAGIVLTFLNIFQCHPISAAFTEIDGTCIDIVALYLSSAPINVLTDLAILLLPLPILTSLRMEFRQKVILVATFIIGGFVTIVDVVRIVYLQEALKEERQINPSASITATTRPANFTYHASFSLMWSALEVCVGIMCCCVLVLKPLVMRIMPQLLRAHHGHHHPSRTSESLIRSDIKDSRSLDGVHIGEVPGSPLSTSITHQIALPVSPRAEASRIESPMSPRPPTMSSIPEQPTDGEDGTMDFFEMLASEPPPEAPRVPLPPLEEEPTRRPRRSTILSHRRDTVQTTRTQELTQEPSQNFFDFVNIKSKVPLTELSAKEAWWPIITYLGTPSRTPSPCTTPTGPPSSSGPCSSATGSSSTRGSRRRS</sequence>
<dbReference type="EMBL" id="RSCD01000012">
    <property type="protein sequence ID" value="RSH89726.1"/>
    <property type="molecule type" value="Genomic_DNA"/>
</dbReference>
<proteinExistence type="inferred from homology"/>
<dbReference type="Pfam" id="PF20684">
    <property type="entry name" value="Fung_rhodopsin"/>
    <property type="match status" value="1"/>
</dbReference>
<dbReference type="GO" id="GO:0016020">
    <property type="term" value="C:membrane"/>
    <property type="evidence" value="ECO:0007669"/>
    <property type="project" value="UniProtKB-SubCell"/>
</dbReference>
<feature type="region of interest" description="Disordered" evidence="6">
    <location>
        <begin position="323"/>
        <end position="353"/>
    </location>
</feature>
<dbReference type="STRING" id="1890683.A0A427YF70"/>
<dbReference type="PANTHER" id="PTHR33048:SF47">
    <property type="entry name" value="INTEGRAL MEMBRANE PROTEIN-RELATED"/>
    <property type="match status" value="1"/>
</dbReference>
<evidence type="ECO:0000256" key="2">
    <source>
        <dbReference type="ARBA" id="ARBA00022692"/>
    </source>
</evidence>
<feature type="region of interest" description="Disordered" evidence="6">
    <location>
        <begin position="445"/>
        <end position="483"/>
    </location>
</feature>
<feature type="transmembrane region" description="Helical" evidence="7">
    <location>
        <begin position="239"/>
        <end position="258"/>
    </location>
</feature>
<feature type="transmembrane region" description="Helical" evidence="7">
    <location>
        <begin position="12"/>
        <end position="32"/>
    </location>
</feature>
<dbReference type="InterPro" id="IPR052337">
    <property type="entry name" value="SAT4-like"/>
</dbReference>
<evidence type="ECO:0000256" key="5">
    <source>
        <dbReference type="ARBA" id="ARBA00038359"/>
    </source>
</evidence>
<feature type="domain" description="Rhodopsin" evidence="8">
    <location>
        <begin position="28"/>
        <end position="263"/>
    </location>
</feature>
<evidence type="ECO:0000256" key="1">
    <source>
        <dbReference type="ARBA" id="ARBA00004141"/>
    </source>
</evidence>
<evidence type="ECO:0000256" key="7">
    <source>
        <dbReference type="SAM" id="Phobius"/>
    </source>
</evidence>
<accession>A0A427YF70</accession>
<keyword evidence="10" id="KW-1185">Reference proteome</keyword>
<evidence type="ECO:0000256" key="3">
    <source>
        <dbReference type="ARBA" id="ARBA00022989"/>
    </source>
</evidence>
<evidence type="ECO:0000259" key="8">
    <source>
        <dbReference type="Pfam" id="PF20684"/>
    </source>
</evidence>
<comment type="similarity">
    <text evidence="5">Belongs to the SAT4 family.</text>
</comment>
<reference evidence="9 10" key="1">
    <citation type="submission" date="2018-11" db="EMBL/GenBank/DDBJ databases">
        <title>Genome sequence of Saitozyma podzolica DSM 27192.</title>
        <authorList>
            <person name="Aliyu H."/>
            <person name="Gorte O."/>
            <person name="Ochsenreither K."/>
        </authorList>
    </citation>
    <scope>NUCLEOTIDE SEQUENCE [LARGE SCALE GENOMIC DNA]</scope>
    <source>
        <strain evidence="9 10">DSM 27192</strain>
    </source>
</reference>
<dbReference type="PANTHER" id="PTHR33048">
    <property type="entry name" value="PTH11-LIKE INTEGRAL MEMBRANE PROTEIN (AFU_ORTHOLOGUE AFUA_5G11245)"/>
    <property type="match status" value="1"/>
</dbReference>
<dbReference type="InterPro" id="IPR049326">
    <property type="entry name" value="Rhodopsin_dom_fungi"/>
</dbReference>
<feature type="compositionally biased region" description="Polar residues" evidence="6">
    <location>
        <begin position="400"/>
        <end position="409"/>
    </location>
</feature>
<feature type="transmembrane region" description="Helical" evidence="7">
    <location>
        <begin position="183"/>
        <end position="205"/>
    </location>
</feature>
<organism evidence="9 10">
    <name type="scientific">Saitozyma podzolica</name>
    <dbReference type="NCBI Taxonomy" id="1890683"/>
    <lineage>
        <taxon>Eukaryota</taxon>
        <taxon>Fungi</taxon>
        <taxon>Dikarya</taxon>
        <taxon>Basidiomycota</taxon>
        <taxon>Agaricomycotina</taxon>
        <taxon>Tremellomycetes</taxon>
        <taxon>Tremellales</taxon>
        <taxon>Trimorphomycetaceae</taxon>
        <taxon>Saitozyma</taxon>
    </lineage>
</organism>
<comment type="caution">
    <text evidence="9">The sequence shown here is derived from an EMBL/GenBank/DDBJ whole genome shotgun (WGS) entry which is preliminary data.</text>
</comment>
<feature type="transmembrane region" description="Helical" evidence="7">
    <location>
        <begin position="147"/>
        <end position="171"/>
    </location>
</feature>
<keyword evidence="2 7" id="KW-0812">Transmembrane</keyword>
<feature type="compositionally biased region" description="Low complexity" evidence="6">
    <location>
        <begin position="445"/>
        <end position="477"/>
    </location>
</feature>
<feature type="compositionally biased region" description="Pro residues" evidence="6">
    <location>
        <begin position="366"/>
        <end position="378"/>
    </location>
</feature>
<keyword evidence="4 7" id="KW-0472">Membrane</keyword>
<evidence type="ECO:0000256" key="6">
    <source>
        <dbReference type="SAM" id="MobiDB-lite"/>
    </source>
</evidence>
<evidence type="ECO:0000256" key="4">
    <source>
        <dbReference type="ARBA" id="ARBA00023136"/>
    </source>
</evidence>
<feature type="transmembrane region" description="Helical" evidence="7">
    <location>
        <begin position="69"/>
        <end position="93"/>
    </location>
</feature>
<dbReference type="OrthoDB" id="2562510at2759"/>
<dbReference type="Proteomes" id="UP000279259">
    <property type="component" value="Unassembled WGS sequence"/>
</dbReference>
<name>A0A427YF70_9TREE</name>